<feature type="transmembrane region" description="Helical" evidence="1">
    <location>
        <begin position="124"/>
        <end position="154"/>
    </location>
</feature>
<dbReference type="EMBL" id="JAACXV010000104">
    <property type="protein sequence ID" value="KAF7283494.1"/>
    <property type="molecule type" value="Genomic_DNA"/>
</dbReference>
<gene>
    <name evidence="2" type="ORF">GWI33_000390</name>
</gene>
<name>A0A834ILY5_RHYFE</name>
<feature type="transmembrane region" description="Helical" evidence="1">
    <location>
        <begin position="21"/>
        <end position="39"/>
    </location>
</feature>
<keyword evidence="3" id="KW-1185">Reference proteome</keyword>
<dbReference type="AlphaFoldDB" id="A0A834ILY5"/>
<keyword evidence="1" id="KW-1133">Transmembrane helix</keyword>
<keyword evidence="1" id="KW-0472">Membrane</keyword>
<accession>A0A834ILY5</accession>
<keyword evidence="1" id="KW-0812">Transmembrane</keyword>
<reference evidence="2" key="1">
    <citation type="submission" date="2020-08" db="EMBL/GenBank/DDBJ databases">
        <title>Genome sequencing and assembly of the red palm weevil Rhynchophorus ferrugineus.</title>
        <authorList>
            <person name="Dias G.B."/>
            <person name="Bergman C.M."/>
            <person name="Manee M."/>
        </authorList>
    </citation>
    <scope>NUCLEOTIDE SEQUENCE</scope>
    <source>
        <strain evidence="2">AA-2017</strain>
        <tissue evidence="2">Whole larva</tissue>
    </source>
</reference>
<feature type="transmembrane region" description="Helical" evidence="1">
    <location>
        <begin position="175"/>
        <end position="196"/>
    </location>
</feature>
<proteinExistence type="predicted"/>
<evidence type="ECO:0000256" key="1">
    <source>
        <dbReference type="SAM" id="Phobius"/>
    </source>
</evidence>
<protein>
    <submittedName>
        <fullName evidence="2">Uncharacterized protein</fullName>
    </submittedName>
</protein>
<comment type="caution">
    <text evidence="2">The sequence shown here is derived from an EMBL/GenBank/DDBJ whole genome shotgun (WGS) entry which is preliminary data.</text>
</comment>
<dbReference type="OrthoDB" id="8173371at2759"/>
<sequence length="318" mass="36438">MKPRYYVHMGVKQAEDISITWKTIHITIFLMILGMSALATKAMFEIMDMYKFNCIIYAKVTFERTFSKHNNETVTEVNCGANPTHADCASKSAILKEYNWNKKINDTNIIMHNNTGFINMRRTVFATIFMCDLMLFAPLASAVISVLLGVLMFIGGRGGAGTPGDMFREIWMCTYPIIGLCSFMIFFCFVSSNLFYNGLEAFCYGYHTLTGITWCSRKMDYFTIQFTEGFKGPPLPFYFNYVLGRVGITLTPILWVIQTCMYILRIVFLVDFSVYLTRIEEKGATKEWKKIPGTHTQWSESSWLVSQLLQSDVLGLFN</sequence>
<evidence type="ECO:0000313" key="2">
    <source>
        <dbReference type="EMBL" id="KAF7283494.1"/>
    </source>
</evidence>
<organism evidence="2 3">
    <name type="scientific">Rhynchophorus ferrugineus</name>
    <name type="common">Red palm weevil</name>
    <name type="synonym">Curculio ferrugineus</name>
    <dbReference type="NCBI Taxonomy" id="354439"/>
    <lineage>
        <taxon>Eukaryota</taxon>
        <taxon>Metazoa</taxon>
        <taxon>Ecdysozoa</taxon>
        <taxon>Arthropoda</taxon>
        <taxon>Hexapoda</taxon>
        <taxon>Insecta</taxon>
        <taxon>Pterygota</taxon>
        <taxon>Neoptera</taxon>
        <taxon>Endopterygota</taxon>
        <taxon>Coleoptera</taxon>
        <taxon>Polyphaga</taxon>
        <taxon>Cucujiformia</taxon>
        <taxon>Curculionidae</taxon>
        <taxon>Dryophthorinae</taxon>
        <taxon>Rhynchophorus</taxon>
    </lineage>
</organism>
<feature type="transmembrane region" description="Helical" evidence="1">
    <location>
        <begin position="253"/>
        <end position="276"/>
    </location>
</feature>
<dbReference type="Proteomes" id="UP000625711">
    <property type="component" value="Unassembled WGS sequence"/>
</dbReference>
<evidence type="ECO:0000313" key="3">
    <source>
        <dbReference type="Proteomes" id="UP000625711"/>
    </source>
</evidence>